<dbReference type="Pfam" id="PF06105">
    <property type="entry name" value="Aph-1"/>
    <property type="match status" value="1"/>
</dbReference>
<comment type="subcellular location">
    <subcellularLocation>
        <location evidence="1">Membrane</location>
        <topology evidence="1">Multi-pass membrane protein</topology>
    </subcellularLocation>
</comment>
<protein>
    <recommendedName>
        <fullName evidence="10">Aph-1</fullName>
    </recommendedName>
</protein>
<evidence type="ECO:0008006" key="10">
    <source>
        <dbReference type="Google" id="ProtNLM"/>
    </source>
</evidence>
<dbReference type="GO" id="GO:0016020">
    <property type="term" value="C:membrane"/>
    <property type="evidence" value="ECO:0007669"/>
    <property type="project" value="UniProtKB-SubCell"/>
</dbReference>
<feature type="transmembrane region" description="Helical" evidence="7">
    <location>
        <begin position="107"/>
        <end position="130"/>
    </location>
</feature>
<evidence type="ECO:0000256" key="7">
    <source>
        <dbReference type="SAM" id="Phobius"/>
    </source>
</evidence>
<evidence type="ECO:0000313" key="9">
    <source>
        <dbReference type="Proteomes" id="UP000614601"/>
    </source>
</evidence>
<keyword evidence="9" id="KW-1185">Reference proteome</keyword>
<keyword evidence="4" id="KW-0914">Notch signaling pathway</keyword>
<evidence type="ECO:0000256" key="1">
    <source>
        <dbReference type="ARBA" id="ARBA00004141"/>
    </source>
</evidence>
<feature type="transmembrane region" description="Helical" evidence="7">
    <location>
        <begin position="29"/>
        <end position="55"/>
    </location>
</feature>
<accession>A0A811JQ27</accession>
<dbReference type="OrthoDB" id="6507463at2759"/>
<dbReference type="Proteomes" id="UP000614601">
    <property type="component" value="Unassembled WGS sequence"/>
</dbReference>
<dbReference type="AlphaFoldDB" id="A0A811JQ27"/>
<dbReference type="PANTHER" id="PTHR12889">
    <property type="entry name" value="GAMMA-SECRETASE SUBUNIT APH-1"/>
    <property type="match status" value="1"/>
</dbReference>
<keyword evidence="5 7" id="KW-1133">Transmembrane helix</keyword>
<evidence type="ECO:0000256" key="2">
    <source>
        <dbReference type="ARBA" id="ARBA00005577"/>
    </source>
</evidence>
<evidence type="ECO:0000256" key="4">
    <source>
        <dbReference type="ARBA" id="ARBA00022976"/>
    </source>
</evidence>
<dbReference type="EMBL" id="CAJFCW020000001">
    <property type="protein sequence ID" value="CAG9077487.1"/>
    <property type="molecule type" value="Genomic_DNA"/>
</dbReference>
<feature type="transmembrane region" description="Helical" evidence="7">
    <location>
        <begin position="223"/>
        <end position="244"/>
    </location>
</feature>
<dbReference type="Proteomes" id="UP000783686">
    <property type="component" value="Unassembled WGS sequence"/>
</dbReference>
<gene>
    <name evidence="8" type="ORF">BOKJ2_LOCUS136</name>
</gene>
<comment type="caution">
    <text evidence="8">The sequence shown here is derived from an EMBL/GenBank/DDBJ whole genome shotgun (WGS) entry which is preliminary data.</text>
</comment>
<dbReference type="EMBL" id="CAJFDH010000001">
    <property type="protein sequence ID" value="CAD5205452.1"/>
    <property type="molecule type" value="Genomic_DNA"/>
</dbReference>
<dbReference type="GO" id="GO:0016485">
    <property type="term" value="P:protein processing"/>
    <property type="evidence" value="ECO:0007669"/>
    <property type="project" value="InterPro"/>
</dbReference>
<evidence type="ECO:0000256" key="6">
    <source>
        <dbReference type="ARBA" id="ARBA00023136"/>
    </source>
</evidence>
<proteinExistence type="inferred from homology"/>
<reference evidence="8" key="1">
    <citation type="submission" date="2020-09" db="EMBL/GenBank/DDBJ databases">
        <authorList>
            <person name="Kikuchi T."/>
        </authorList>
    </citation>
    <scope>NUCLEOTIDE SEQUENCE</scope>
    <source>
        <strain evidence="8">SH1</strain>
    </source>
</reference>
<comment type="similarity">
    <text evidence="2">Belongs to the APH-1 family.</text>
</comment>
<dbReference type="GO" id="GO:0007219">
    <property type="term" value="P:Notch signaling pathway"/>
    <property type="evidence" value="ECO:0007669"/>
    <property type="project" value="UniProtKB-KW"/>
</dbReference>
<evidence type="ECO:0000256" key="3">
    <source>
        <dbReference type="ARBA" id="ARBA00022692"/>
    </source>
</evidence>
<name>A0A811JQ27_9BILA</name>
<keyword evidence="6 7" id="KW-0472">Membrane</keyword>
<dbReference type="InterPro" id="IPR009294">
    <property type="entry name" value="Aph-1"/>
</dbReference>
<evidence type="ECO:0000256" key="5">
    <source>
        <dbReference type="ARBA" id="ARBA00022989"/>
    </source>
</evidence>
<organism evidence="8 9">
    <name type="scientific">Bursaphelenchus okinawaensis</name>
    <dbReference type="NCBI Taxonomy" id="465554"/>
    <lineage>
        <taxon>Eukaryota</taxon>
        <taxon>Metazoa</taxon>
        <taxon>Ecdysozoa</taxon>
        <taxon>Nematoda</taxon>
        <taxon>Chromadorea</taxon>
        <taxon>Rhabditida</taxon>
        <taxon>Tylenchina</taxon>
        <taxon>Tylenchomorpha</taxon>
        <taxon>Aphelenchoidea</taxon>
        <taxon>Aphelenchoididae</taxon>
        <taxon>Bursaphelenchus</taxon>
    </lineage>
</organism>
<feature type="transmembrane region" description="Helical" evidence="7">
    <location>
        <begin position="199"/>
        <end position="216"/>
    </location>
</feature>
<sequence length="263" mass="28410">MTLAFSVLCYAVAFAPSLAIFVKIVSHDALRVILFFLGSFFWLLSILLSGAIALVSPTIPAVIISALLQEAARAGYYLLLHRAQRDLEKVATGRFSSLKSSLNQRHVLAVVVGLGFGVTAALLMLVNVLADYSGHGVVGLPASVSEIAKNLPIKLTKEDAGFPLKYSISQSILILDHIAWNIVLWDGCHNRANNLTRNWIFGIASPVFLHVLNNIISLGKDHIGAFVILCQVVVFALSSVHAYVVVKNPAQFRGVASNEAHTD</sequence>
<evidence type="ECO:0000313" key="8">
    <source>
        <dbReference type="EMBL" id="CAD5205452.1"/>
    </source>
</evidence>
<keyword evidence="3 7" id="KW-0812">Transmembrane</keyword>